<dbReference type="AlphaFoldDB" id="A0A8K0DBH7"/>
<accession>A0A8K0DBH7</accession>
<organism evidence="1 2">
    <name type="scientific">Ignelater luminosus</name>
    <name type="common">Cucubano</name>
    <name type="synonym">Pyrophorus luminosus</name>
    <dbReference type="NCBI Taxonomy" id="2038154"/>
    <lineage>
        <taxon>Eukaryota</taxon>
        <taxon>Metazoa</taxon>
        <taxon>Ecdysozoa</taxon>
        <taxon>Arthropoda</taxon>
        <taxon>Hexapoda</taxon>
        <taxon>Insecta</taxon>
        <taxon>Pterygota</taxon>
        <taxon>Neoptera</taxon>
        <taxon>Endopterygota</taxon>
        <taxon>Coleoptera</taxon>
        <taxon>Polyphaga</taxon>
        <taxon>Elateriformia</taxon>
        <taxon>Elateroidea</taxon>
        <taxon>Elateridae</taxon>
        <taxon>Agrypninae</taxon>
        <taxon>Pyrophorini</taxon>
        <taxon>Ignelater</taxon>
    </lineage>
</organism>
<comment type="caution">
    <text evidence="1">The sequence shown here is derived from an EMBL/GenBank/DDBJ whole genome shotgun (WGS) entry which is preliminary data.</text>
</comment>
<name>A0A8K0DBH7_IGNLU</name>
<dbReference type="Proteomes" id="UP000801492">
    <property type="component" value="Unassembled WGS sequence"/>
</dbReference>
<dbReference type="OrthoDB" id="10064469at2759"/>
<gene>
    <name evidence="1" type="ORF">ILUMI_03061</name>
</gene>
<reference evidence="1" key="1">
    <citation type="submission" date="2019-08" db="EMBL/GenBank/DDBJ databases">
        <title>The genome of the North American firefly Photinus pyralis.</title>
        <authorList>
            <consortium name="Photinus pyralis genome working group"/>
            <person name="Fallon T.R."/>
            <person name="Sander Lower S.E."/>
            <person name="Weng J.-K."/>
        </authorList>
    </citation>
    <scope>NUCLEOTIDE SEQUENCE</scope>
    <source>
        <strain evidence="1">TRF0915ILg1</strain>
        <tissue evidence="1">Whole body</tissue>
    </source>
</reference>
<evidence type="ECO:0000313" key="2">
    <source>
        <dbReference type="Proteomes" id="UP000801492"/>
    </source>
</evidence>
<sequence>MIPPALFGLVVLKLNMVFSIGGLIPSCIVAAMIGRTVPKIGAIVHDYLPRTGRVVAAKIITIVREKASTINENPQQIIGEATGGIPESVQGGFVISSSNFEECQTNSEEDKSAPQASSSLSELVIDGPYSKTSSDEDFLLFDSKPGDPNRTPFSTEKNLGILSSSDHWFCDGIFKTALPLFTQLMTIHAIKFDAVIPLPNKTNMKAPWLVFQRRTIISKVGMRNYPPLLAVTTQAFGVLLRS</sequence>
<keyword evidence="2" id="KW-1185">Reference proteome</keyword>
<evidence type="ECO:0000313" key="1">
    <source>
        <dbReference type="EMBL" id="KAF2903125.1"/>
    </source>
</evidence>
<dbReference type="EMBL" id="VTPC01001101">
    <property type="protein sequence ID" value="KAF2903125.1"/>
    <property type="molecule type" value="Genomic_DNA"/>
</dbReference>
<protein>
    <submittedName>
        <fullName evidence="1">Uncharacterized protein</fullName>
    </submittedName>
</protein>
<proteinExistence type="predicted"/>